<dbReference type="PANTHER" id="PTHR34575:SF1">
    <property type="entry name" value="PROTEIN PAM68, CHLOROPLASTIC"/>
    <property type="match status" value="1"/>
</dbReference>
<accession>A0AA97AI52</accession>
<feature type="region of interest" description="Disordered" evidence="1">
    <location>
        <begin position="1"/>
        <end position="66"/>
    </location>
</feature>
<gene>
    <name evidence="3" type="ORF">HJG54_11755</name>
</gene>
<reference evidence="3" key="1">
    <citation type="submission" date="2020-05" db="EMBL/GenBank/DDBJ databases">
        <authorList>
            <person name="Zhu T."/>
            <person name="Keshari N."/>
            <person name="Lu X."/>
        </authorList>
    </citation>
    <scope>NUCLEOTIDE SEQUENCE</scope>
    <source>
        <strain evidence="3">NK1-12</strain>
    </source>
</reference>
<dbReference type="EMBL" id="CP053586">
    <property type="protein sequence ID" value="WNZ23461.1"/>
    <property type="molecule type" value="Genomic_DNA"/>
</dbReference>
<proteinExistence type="predicted"/>
<dbReference type="InterPro" id="IPR021855">
    <property type="entry name" value="PAM68-like"/>
</dbReference>
<organism evidence="3">
    <name type="scientific">Leptolyngbya sp. NK1-12</name>
    <dbReference type="NCBI Taxonomy" id="2547451"/>
    <lineage>
        <taxon>Bacteria</taxon>
        <taxon>Bacillati</taxon>
        <taxon>Cyanobacteriota</taxon>
        <taxon>Cyanophyceae</taxon>
        <taxon>Leptolyngbyales</taxon>
        <taxon>Leptolyngbyaceae</taxon>
        <taxon>Leptolyngbya group</taxon>
        <taxon>Leptolyngbya</taxon>
    </lineage>
</organism>
<dbReference type="PANTHER" id="PTHR34575">
    <property type="entry name" value="PROTEIN PAM68, CHLOROPLASTIC"/>
    <property type="match status" value="1"/>
</dbReference>
<evidence type="ECO:0000256" key="1">
    <source>
        <dbReference type="SAM" id="MobiDB-lite"/>
    </source>
</evidence>
<dbReference type="Pfam" id="PF11947">
    <property type="entry name" value="DUF3464"/>
    <property type="match status" value="1"/>
</dbReference>
<sequence length="169" mass="18621">MSAKPKPDASKGSSDASKRKAMPFEPRSTQTEKQNEKKSGKPAGQSASATKSNRTSKSKPKVRTEGIPEVVSRRMVKRVALFCGIPTALGMSTFIVSYLVVSNDWLQLPTYAVLLVSLLWFGLGVLGVSYGVLSASWDEDRAGSWLGFSEFRTNWGRMTEAWRANKKQE</sequence>
<keyword evidence="2" id="KW-0472">Membrane</keyword>
<keyword evidence="2" id="KW-1133">Transmembrane helix</keyword>
<feature type="transmembrane region" description="Helical" evidence="2">
    <location>
        <begin position="79"/>
        <end position="100"/>
    </location>
</feature>
<dbReference type="AlphaFoldDB" id="A0AA97AI52"/>
<evidence type="ECO:0000256" key="2">
    <source>
        <dbReference type="SAM" id="Phobius"/>
    </source>
</evidence>
<feature type="transmembrane region" description="Helical" evidence="2">
    <location>
        <begin position="112"/>
        <end position="133"/>
    </location>
</feature>
<keyword evidence="2" id="KW-0812">Transmembrane</keyword>
<name>A0AA97AI52_9CYAN</name>
<evidence type="ECO:0000313" key="3">
    <source>
        <dbReference type="EMBL" id="WNZ23461.1"/>
    </source>
</evidence>
<protein>
    <submittedName>
        <fullName evidence="3">PAM68 family protein</fullName>
    </submittedName>
</protein>
<dbReference type="RefSeq" id="WP_316435134.1">
    <property type="nucleotide sequence ID" value="NZ_CP053586.1"/>
</dbReference>